<dbReference type="PANTHER" id="PTHR35083">
    <property type="entry name" value="RGD1565685 PROTEIN"/>
    <property type="match status" value="1"/>
</dbReference>
<accession>A0A3Q3WWR2</accession>
<dbReference type="PANTHER" id="PTHR35083:SF2">
    <property type="entry name" value="CHROMOSOME 17 CXORF38 HOMOLOG"/>
    <property type="match status" value="1"/>
</dbReference>
<dbReference type="OMA" id="WPSDAWE"/>
<reference evidence="1" key="2">
    <citation type="submission" date="2025-09" db="UniProtKB">
        <authorList>
            <consortium name="Ensembl"/>
        </authorList>
    </citation>
    <scope>IDENTIFICATION</scope>
</reference>
<sequence length="280" mass="32020">MEELAARLGRQEYKNWYKASLCLTMLKEGLQPFINQHMKAFHTDLLNKNSVLGEPCRISCTPRGTTFPKPCCSCSEWQKVILRHHRQPGAVTVNWGNCSPPNWRTDHWELAKAYMPRGQDRVNNRYDASALLNLISFCNYFHSVDVTCVKEVIRSRNELMHSGDCCVPDEWMKRYQKSLKSLLRQFSHVPEMVKAGQKIAEMLTMNLSIYISGLVTVDGARLESAACGQLEISVELISQWEAELLQERLRELLCSATDEDNDDAKAQVQNESAHAQLRQT</sequence>
<dbReference type="AlphaFoldDB" id="A0A3Q3WWR2"/>
<name>A0A3Q3WWR2_MOLML</name>
<proteinExistence type="predicted"/>
<keyword evidence="2" id="KW-1185">Reference proteome</keyword>
<dbReference type="Proteomes" id="UP000261620">
    <property type="component" value="Unplaced"/>
</dbReference>
<dbReference type="Pfam" id="PF15112">
    <property type="entry name" value="DUF4559"/>
    <property type="match status" value="1"/>
</dbReference>
<protein>
    <submittedName>
        <fullName evidence="1">Uncharacterized protein</fullName>
    </submittedName>
</protein>
<dbReference type="InterPro" id="IPR027897">
    <property type="entry name" value="DUF4559"/>
</dbReference>
<evidence type="ECO:0000313" key="2">
    <source>
        <dbReference type="Proteomes" id="UP000261620"/>
    </source>
</evidence>
<reference evidence="1" key="1">
    <citation type="submission" date="2025-08" db="UniProtKB">
        <authorList>
            <consortium name="Ensembl"/>
        </authorList>
    </citation>
    <scope>IDENTIFICATION</scope>
</reference>
<organism evidence="1 2">
    <name type="scientific">Mola mola</name>
    <name type="common">Ocean sunfish</name>
    <name type="synonym">Tetraodon mola</name>
    <dbReference type="NCBI Taxonomy" id="94237"/>
    <lineage>
        <taxon>Eukaryota</taxon>
        <taxon>Metazoa</taxon>
        <taxon>Chordata</taxon>
        <taxon>Craniata</taxon>
        <taxon>Vertebrata</taxon>
        <taxon>Euteleostomi</taxon>
        <taxon>Actinopterygii</taxon>
        <taxon>Neopterygii</taxon>
        <taxon>Teleostei</taxon>
        <taxon>Neoteleostei</taxon>
        <taxon>Acanthomorphata</taxon>
        <taxon>Eupercaria</taxon>
        <taxon>Tetraodontiformes</taxon>
        <taxon>Molidae</taxon>
        <taxon>Mola</taxon>
    </lineage>
</organism>
<dbReference type="Ensembl" id="ENSMMOT00000023329.1">
    <property type="protein sequence ID" value="ENSMMOP00000022948.1"/>
    <property type="gene ID" value="ENSMMOG00000017454.1"/>
</dbReference>
<evidence type="ECO:0000313" key="1">
    <source>
        <dbReference type="Ensembl" id="ENSMMOP00000022948.1"/>
    </source>
</evidence>
<dbReference type="STRING" id="94237.ENSMMOP00000022948"/>